<keyword evidence="8 9" id="KW-0472">Membrane</keyword>
<dbReference type="Pfam" id="PF06580">
    <property type="entry name" value="His_kinase"/>
    <property type="match status" value="1"/>
</dbReference>
<dbReference type="InterPro" id="IPR003594">
    <property type="entry name" value="HATPase_dom"/>
</dbReference>
<dbReference type="Gene3D" id="3.30.565.10">
    <property type="entry name" value="Histidine kinase-like ATPase, C-terminal domain"/>
    <property type="match status" value="1"/>
</dbReference>
<dbReference type="Pfam" id="PF00672">
    <property type="entry name" value="HAMP"/>
    <property type="match status" value="1"/>
</dbReference>
<comment type="caution">
    <text evidence="11">The sequence shown here is derived from an EMBL/GenBank/DDBJ whole genome shotgun (WGS) entry which is preliminary data.</text>
</comment>
<keyword evidence="2" id="KW-1003">Cell membrane</keyword>
<dbReference type="OrthoDB" id="9776552at2"/>
<evidence type="ECO:0000256" key="6">
    <source>
        <dbReference type="ARBA" id="ARBA00022777"/>
    </source>
</evidence>
<dbReference type="Pfam" id="PF02743">
    <property type="entry name" value="dCache_1"/>
    <property type="match status" value="1"/>
</dbReference>
<evidence type="ECO:0000256" key="4">
    <source>
        <dbReference type="ARBA" id="ARBA00022679"/>
    </source>
</evidence>
<dbReference type="InterPro" id="IPR033479">
    <property type="entry name" value="dCache_1"/>
</dbReference>
<dbReference type="PANTHER" id="PTHR34220">
    <property type="entry name" value="SENSOR HISTIDINE KINASE YPDA"/>
    <property type="match status" value="1"/>
</dbReference>
<dbReference type="CDD" id="cd18774">
    <property type="entry name" value="PDC2_HK_sensor"/>
    <property type="match status" value="1"/>
</dbReference>
<evidence type="ECO:0000256" key="7">
    <source>
        <dbReference type="ARBA" id="ARBA00022989"/>
    </source>
</evidence>
<evidence type="ECO:0000256" key="8">
    <source>
        <dbReference type="ARBA" id="ARBA00023136"/>
    </source>
</evidence>
<dbReference type="GO" id="GO:0000155">
    <property type="term" value="F:phosphorelay sensor kinase activity"/>
    <property type="evidence" value="ECO:0007669"/>
    <property type="project" value="InterPro"/>
</dbReference>
<dbReference type="PROSITE" id="PS50885">
    <property type="entry name" value="HAMP"/>
    <property type="match status" value="1"/>
</dbReference>
<sequence>MGAGLNRLIRKMNIQNRLVISFAILSLIPLMITGIFAYYTSSEAMKTKISTSSIQLMNQVSENIQNELTKLENDSVDIAFSDLIQNTLTGYDSMDEWTRNDAELKIQSMLTKRFSFIHGVTDVLVFTRNKDKIIAYGDVYFKFNLTPGFLNDIFVQTEKNNGVPLWTIESKDEEENARTSTYRIANYGKVGILLTRSFKSFSGLPAGYLVMRIDGKHILKKFKDTNLGQGSDIFILNGEGNVISSQNPEMQAAKPYRDASLIEELKKHKEQDLFSFNGTVSGKRNLIAYHYIPSADWYVVSLIPFTYLNAESVKTSIYILVLGVICFLMALILSYYVSKSISRPLKHLVNSMNNVKLGNLVTQINDNSSDELGKAATNFNHMVKEIKYLIDEVTKKEKLKRVAELKSLQAQINPHFLSNSLNTVRWLANIQKAESISSIITSLIQLLHGCMGKGSALISVREEMEYVKDYLNIMAYRDYDKFKVHYELEESILDFHTLKFILQPIVENCLLHGLEPMEGQGLIIIKGYRIGDELKIVVTDNGVGMNSDIVSHVLQKPSTNKPIGLSGIGIRNVDERIKLYFGEKYGIAIQSIANLYTTVEITLPAVREENREQYAEGAYSR</sequence>
<dbReference type="CDD" id="cd06225">
    <property type="entry name" value="HAMP"/>
    <property type="match status" value="1"/>
</dbReference>
<organism evidence="11 12">
    <name type="scientific">Paenibacillus thalictri</name>
    <dbReference type="NCBI Taxonomy" id="2527873"/>
    <lineage>
        <taxon>Bacteria</taxon>
        <taxon>Bacillati</taxon>
        <taxon>Bacillota</taxon>
        <taxon>Bacilli</taxon>
        <taxon>Bacillales</taxon>
        <taxon>Paenibacillaceae</taxon>
        <taxon>Paenibacillus</taxon>
    </lineage>
</organism>
<keyword evidence="7 9" id="KW-1133">Transmembrane helix</keyword>
<evidence type="ECO:0000259" key="10">
    <source>
        <dbReference type="PROSITE" id="PS50885"/>
    </source>
</evidence>
<dbReference type="InterPro" id="IPR003660">
    <property type="entry name" value="HAMP_dom"/>
</dbReference>
<keyword evidence="3" id="KW-0597">Phosphoprotein</keyword>
<dbReference type="SUPFAM" id="SSF55874">
    <property type="entry name" value="ATPase domain of HSP90 chaperone/DNA topoisomerase II/histidine kinase"/>
    <property type="match status" value="1"/>
</dbReference>
<evidence type="ECO:0000313" key="12">
    <source>
        <dbReference type="Proteomes" id="UP000293142"/>
    </source>
</evidence>
<dbReference type="Proteomes" id="UP000293142">
    <property type="component" value="Unassembled WGS sequence"/>
</dbReference>
<dbReference type="Gene3D" id="3.30.450.20">
    <property type="entry name" value="PAS domain"/>
    <property type="match status" value="1"/>
</dbReference>
<keyword evidence="6 11" id="KW-0418">Kinase</keyword>
<gene>
    <name evidence="11" type="ORF">EYB31_12125</name>
</gene>
<evidence type="ECO:0000313" key="11">
    <source>
        <dbReference type="EMBL" id="TBL78970.1"/>
    </source>
</evidence>
<evidence type="ECO:0000256" key="5">
    <source>
        <dbReference type="ARBA" id="ARBA00022692"/>
    </source>
</evidence>
<dbReference type="SMART" id="SM00387">
    <property type="entry name" value="HATPase_c"/>
    <property type="match status" value="1"/>
</dbReference>
<dbReference type="InterPro" id="IPR050640">
    <property type="entry name" value="Bact_2-comp_sensor_kinase"/>
</dbReference>
<feature type="transmembrane region" description="Helical" evidence="9">
    <location>
        <begin position="317"/>
        <end position="337"/>
    </location>
</feature>
<dbReference type="Gene3D" id="6.10.340.10">
    <property type="match status" value="1"/>
</dbReference>
<keyword evidence="4" id="KW-0808">Transferase</keyword>
<dbReference type="SMART" id="SM00304">
    <property type="entry name" value="HAMP"/>
    <property type="match status" value="1"/>
</dbReference>
<dbReference type="SUPFAM" id="SSF158472">
    <property type="entry name" value="HAMP domain-like"/>
    <property type="match status" value="1"/>
</dbReference>
<dbReference type="Pfam" id="PF02518">
    <property type="entry name" value="HATPase_c"/>
    <property type="match status" value="1"/>
</dbReference>
<dbReference type="AlphaFoldDB" id="A0A4Q9DTF3"/>
<evidence type="ECO:0000256" key="3">
    <source>
        <dbReference type="ARBA" id="ARBA00022553"/>
    </source>
</evidence>
<dbReference type="RefSeq" id="WP_131013606.1">
    <property type="nucleotide sequence ID" value="NZ_SIRE01000008.1"/>
</dbReference>
<keyword evidence="12" id="KW-1185">Reference proteome</keyword>
<dbReference type="EMBL" id="SIRE01000008">
    <property type="protein sequence ID" value="TBL78970.1"/>
    <property type="molecule type" value="Genomic_DNA"/>
</dbReference>
<evidence type="ECO:0000256" key="9">
    <source>
        <dbReference type="SAM" id="Phobius"/>
    </source>
</evidence>
<comment type="subcellular location">
    <subcellularLocation>
        <location evidence="1">Cell membrane</location>
        <topology evidence="1">Multi-pass membrane protein</topology>
    </subcellularLocation>
</comment>
<dbReference type="PANTHER" id="PTHR34220:SF7">
    <property type="entry name" value="SENSOR HISTIDINE KINASE YPDA"/>
    <property type="match status" value="1"/>
</dbReference>
<dbReference type="GO" id="GO:0005886">
    <property type="term" value="C:plasma membrane"/>
    <property type="evidence" value="ECO:0007669"/>
    <property type="project" value="UniProtKB-SubCell"/>
</dbReference>
<name>A0A4Q9DTF3_9BACL</name>
<evidence type="ECO:0000256" key="2">
    <source>
        <dbReference type="ARBA" id="ARBA00022475"/>
    </source>
</evidence>
<evidence type="ECO:0000256" key="1">
    <source>
        <dbReference type="ARBA" id="ARBA00004651"/>
    </source>
</evidence>
<feature type="transmembrane region" description="Helical" evidence="9">
    <location>
        <begin position="18"/>
        <end position="39"/>
    </location>
</feature>
<protein>
    <submittedName>
        <fullName evidence="11">Sensor histidine kinase</fullName>
    </submittedName>
</protein>
<feature type="domain" description="HAMP" evidence="10">
    <location>
        <begin position="339"/>
        <end position="391"/>
    </location>
</feature>
<reference evidence="11 12" key="1">
    <citation type="submission" date="2019-02" db="EMBL/GenBank/DDBJ databases">
        <title>Paenibacillus sp. nov., isolated from surface-sterilized tissue of Thalictrum simplex L.</title>
        <authorList>
            <person name="Tuo L."/>
        </authorList>
    </citation>
    <scope>NUCLEOTIDE SEQUENCE [LARGE SCALE GENOMIC DNA]</scope>
    <source>
        <strain evidence="11 12">N2SHLJ1</strain>
    </source>
</reference>
<accession>A0A4Q9DTF3</accession>
<keyword evidence="5 9" id="KW-0812">Transmembrane</keyword>
<dbReference type="InterPro" id="IPR036890">
    <property type="entry name" value="HATPase_C_sf"/>
</dbReference>
<proteinExistence type="predicted"/>
<dbReference type="InterPro" id="IPR010559">
    <property type="entry name" value="Sig_transdc_His_kin_internal"/>
</dbReference>